<comment type="subcellular location">
    <subcellularLocation>
        <location evidence="1">Cytoplasm</location>
    </subcellularLocation>
</comment>
<dbReference type="InterPro" id="IPR020472">
    <property type="entry name" value="WD40_PAC1"/>
</dbReference>
<evidence type="ECO:0000256" key="2">
    <source>
        <dbReference type="ARBA" id="ARBA00022490"/>
    </source>
</evidence>
<dbReference type="PROSITE" id="PS00678">
    <property type="entry name" value="WD_REPEATS_1"/>
    <property type="match status" value="1"/>
</dbReference>
<dbReference type="PANTHER" id="PTHR22842:SF3">
    <property type="entry name" value="WD REPEAT DOMAIN-CONTAINING PROTEIN 83"/>
    <property type="match status" value="1"/>
</dbReference>
<dbReference type="InterPro" id="IPR019775">
    <property type="entry name" value="WD40_repeat_CS"/>
</dbReference>
<dbReference type="Pfam" id="PF00400">
    <property type="entry name" value="WD40"/>
    <property type="match status" value="7"/>
</dbReference>
<dbReference type="InterPro" id="IPR036322">
    <property type="entry name" value="WD40_repeat_dom_sf"/>
</dbReference>
<organism evidence="7 8">
    <name type="scientific">Coccomyxa viridis</name>
    <dbReference type="NCBI Taxonomy" id="1274662"/>
    <lineage>
        <taxon>Eukaryota</taxon>
        <taxon>Viridiplantae</taxon>
        <taxon>Chlorophyta</taxon>
        <taxon>core chlorophytes</taxon>
        <taxon>Trebouxiophyceae</taxon>
        <taxon>Trebouxiophyceae incertae sedis</taxon>
        <taxon>Coccomyxaceae</taxon>
        <taxon>Coccomyxa</taxon>
    </lineage>
</organism>
<name>A0ABP1G795_9CHLO</name>
<dbReference type="SMART" id="SM00320">
    <property type="entry name" value="WD40"/>
    <property type="match status" value="7"/>
</dbReference>
<reference evidence="7 8" key="1">
    <citation type="submission" date="2024-06" db="EMBL/GenBank/DDBJ databases">
        <authorList>
            <person name="Kraege A."/>
            <person name="Thomma B."/>
        </authorList>
    </citation>
    <scope>NUCLEOTIDE SEQUENCE [LARGE SCALE GENOMIC DNA]</scope>
</reference>
<keyword evidence="4" id="KW-0677">Repeat</keyword>
<dbReference type="PRINTS" id="PR00320">
    <property type="entry name" value="GPROTEINBRPT"/>
</dbReference>
<dbReference type="PROSITE" id="PS50082">
    <property type="entry name" value="WD_REPEATS_2"/>
    <property type="match status" value="4"/>
</dbReference>
<keyword evidence="2" id="KW-0963">Cytoplasm</keyword>
<evidence type="ECO:0000256" key="3">
    <source>
        <dbReference type="ARBA" id="ARBA00022574"/>
    </source>
</evidence>
<keyword evidence="8" id="KW-1185">Reference proteome</keyword>
<dbReference type="EMBL" id="CAXHTA020000017">
    <property type="protein sequence ID" value="CAL5227245.1"/>
    <property type="molecule type" value="Genomic_DNA"/>
</dbReference>
<dbReference type="PANTHER" id="PTHR22842">
    <property type="entry name" value="WD40 REPEAT PROTEIN"/>
    <property type="match status" value="1"/>
</dbReference>
<evidence type="ECO:0000256" key="4">
    <source>
        <dbReference type="ARBA" id="ARBA00022737"/>
    </source>
</evidence>
<comment type="caution">
    <text evidence="7">The sequence shown here is derived from an EMBL/GenBank/DDBJ whole genome shotgun (WGS) entry which is preliminary data.</text>
</comment>
<dbReference type="SUPFAM" id="SSF50978">
    <property type="entry name" value="WD40 repeat-like"/>
    <property type="match status" value="1"/>
</dbReference>
<dbReference type="PROSITE" id="PS50294">
    <property type="entry name" value="WD_REPEATS_REGION"/>
    <property type="match status" value="4"/>
</dbReference>
<feature type="repeat" description="WD" evidence="6">
    <location>
        <begin position="21"/>
        <end position="62"/>
    </location>
</feature>
<sequence>MLAPSGAEDKESLPVNEAFVLRGHDGPVLGVRFNKAGTYCLSCGKDRAIKLWNPHKGNLIKTYNGHGYDVRDVVVSGDNSKFASCGGDRQVFLWDVSTGRTIRKFRGHDGVVNSLCMGLDEETLVTGGYDQAVRVWDMRSRSYDAIQTIKLFADSVTAVAVSARADILASSVDGTVRRFDVRMGCMDVDQLGAPVTAMALSHDGNCVLASCLDGRMRLLDKASGELLAQYSGHKVETVKMDCTLTPSDACVLSGSEDGRVCYWDLVEETMVESFQAHKSYVCSLAMHPDGSLLLTSSTDGTVKVWQ</sequence>
<evidence type="ECO:0000256" key="1">
    <source>
        <dbReference type="ARBA" id="ARBA00004496"/>
    </source>
</evidence>
<comment type="similarity">
    <text evidence="5">Belongs to the WD repeat MORG1 family.</text>
</comment>
<evidence type="ECO:0000313" key="7">
    <source>
        <dbReference type="EMBL" id="CAL5227245.1"/>
    </source>
</evidence>
<feature type="repeat" description="WD" evidence="6">
    <location>
        <begin position="63"/>
        <end position="104"/>
    </location>
</feature>
<feature type="repeat" description="WD" evidence="6">
    <location>
        <begin position="105"/>
        <end position="146"/>
    </location>
</feature>
<dbReference type="InterPro" id="IPR015943">
    <property type="entry name" value="WD40/YVTN_repeat-like_dom_sf"/>
</dbReference>
<keyword evidence="3 6" id="KW-0853">WD repeat</keyword>
<evidence type="ECO:0000256" key="6">
    <source>
        <dbReference type="PROSITE-ProRule" id="PRU00221"/>
    </source>
</evidence>
<dbReference type="InterPro" id="IPR001680">
    <property type="entry name" value="WD40_rpt"/>
</dbReference>
<accession>A0ABP1G795</accession>
<evidence type="ECO:0000256" key="5">
    <source>
        <dbReference type="ARBA" id="ARBA00038145"/>
    </source>
</evidence>
<protein>
    <submittedName>
        <fullName evidence="7">G10174 protein</fullName>
    </submittedName>
</protein>
<dbReference type="Gene3D" id="2.130.10.10">
    <property type="entry name" value="YVTN repeat-like/Quinoprotein amine dehydrogenase"/>
    <property type="match status" value="2"/>
</dbReference>
<dbReference type="Proteomes" id="UP001497392">
    <property type="component" value="Unassembled WGS sequence"/>
</dbReference>
<feature type="repeat" description="WD" evidence="6">
    <location>
        <begin position="274"/>
        <end position="306"/>
    </location>
</feature>
<dbReference type="CDD" id="cd00200">
    <property type="entry name" value="WD40"/>
    <property type="match status" value="1"/>
</dbReference>
<evidence type="ECO:0000313" key="8">
    <source>
        <dbReference type="Proteomes" id="UP001497392"/>
    </source>
</evidence>
<dbReference type="InterPro" id="IPR051980">
    <property type="entry name" value="WD_repeat_MORG1"/>
</dbReference>
<proteinExistence type="inferred from homology"/>
<gene>
    <name evidence="7" type="primary">g10174</name>
    <name evidence="7" type="ORF">VP750_LOCUS9151</name>
</gene>